<dbReference type="InterPro" id="IPR043746">
    <property type="entry name" value="DUF5691"/>
</dbReference>
<reference evidence="1" key="1">
    <citation type="submission" date="2020-10" db="EMBL/GenBank/DDBJ databases">
        <title>Taxonomic study of unclassified bacteria belonging to the class Ktedonobacteria.</title>
        <authorList>
            <person name="Yabe S."/>
            <person name="Wang C.M."/>
            <person name="Zheng Y."/>
            <person name="Sakai Y."/>
            <person name="Cavaletti L."/>
            <person name="Monciardini P."/>
            <person name="Donadio S."/>
        </authorList>
    </citation>
    <scope>NUCLEOTIDE SEQUENCE</scope>
    <source>
        <strain evidence="1">ID150040</strain>
    </source>
</reference>
<evidence type="ECO:0000313" key="2">
    <source>
        <dbReference type="Proteomes" id="UP000597444"/>
    </source>
</evidence>
<gene>
    <name evidence="1" type="ORF">KSF_062750</name>
</gene>
<organism evidence="1 2">
    <name type="scientific">Reticulibacter mediterranei</name>
    <dbReference type="NCBI Taxonomy" id="2778369"/>
    <lineage>
        <taxon>Bacteria</taxon>
        <taxon>Bacillati</taxon>
        <taxon>Chloroflexota</taxon>
        <taxon>Ktedonobacteria</taxon>
        <taxon>Ktedonobacterales</taxon>
        <taxon>Reticulibacteraceae</taxon>
        <taxon>Reticulibacter</taxon>
    </lineage>
</organism>
<dbReference type="AlphaFoldDB" id="A0A8J3N6L1"/>
<name>A0A8J3N6L1_9CHLR</name>
<dbReference type="Pfam" id="PF18944">
    <property type="entry name" value="DUF5691"/>
    <property type="match status" value="1"/>
</dbReference>
<proteinExistence type="predicted"/>
<accession>A0A8J3N6L1</accession>
<evidence type="ECO:0000313" key="1">
    <source>
        <dbReference type="EMBL" id="GHO96227.1"/>
    </source>
</evidence>
<dbReference type="RefSeq" id="WP_220206868.1">
    <property type="nucleotide sequence ID" value="NZ_BNJK01000001.1"/>
</dbReference>
<keyword evidence="2" id="KW-1185">Reference proteome</keyword>
<dbReference type="Proteomes" id="UP000597444">
    <property type="component" value="Unassembled WGS sequence"/>
</dbReference>
<protein>
    <submittedName>
        <fullName evidence="1">Uncharacterized protein</fullName>
    </submittedName>
</protein>
<sequence length="518" mass="58471">MDIIVTTAIVGTGQAGNQGITTSTPVDALAAQLSCEPERQLLLAAGAWAMYRRAGRVAGAAPEAPPPAESETLADCSRRVKQIIDDTLLQNEDDLLLEALARMRNAGLRLPYDFLPQVLQRGAEKKALRAALVPVLGTRGHWLSQFNPAWSWVAQYLAETTQALPTDAETIWQEGTQGQRAEILQRLRQSDPAKARTWLVEVWKLEKAEARNDFLATMETQLSMEDEPFLEQALDDRSSNVRATAASFLARLPESALTRRMRARANAILSYTNNELVVTLPEEIDQAWERDGIISNSDNIQGKRTTWMTKVLAQVPPQHWEEQFGLTPQQLLDAAVQTHWVLELIESWSYATLLHRSAHWIAPLVDWWDGSQPDSQLTLAGIEAKAKSSFARQHKASLLALLPQREAEQKVLQLRESGEEWMPAAVALPKPWSEEFGHTCLQIMRDYLHSLNKDSDYGYEWVNFLKGMEMALPPACFAAALQSWEIPDVKQWIVSYWKRELTAFEAYIRLKKRILEEI</sequence>
<comment type="caution">
    <text evidence="1">The sequence shown here is derived from an EMBL/GenBank/DDBJ whole genome shotgun (WGS) entry which is preliminary data.</text>
</comment>
<dbReference type="EMBL" id="BNJK01000001">
    <property type="protein sequence ID" value="GHO96227.1"/>
    <property type="molecule type" value="Genomic_DNA"/>
</dbReference>